<feature type="region of interest" description="Disordered" evidence="1">
    <location>
        <begin position="47"/>
        <end position="73"/>
    </location>
</feature>
<accession>A0ABM3AT13</accession>
<sequence>MQKRRRFRGFLTLPKRRRFGSLYKSNPPKKNHFIPLFKKKFQNSFSPSLFSGQGPGQEPPCRPPVAGAGAAVHGGRETKSLSFFSPMPLLDLPNAPVTAKKAGSWANGRKQVNGGAGEKARGKDVRR</sequence>
<feature type="compositionally biased region" description="Low complexity" evidence="1">
    <location>
        <begin position="64"/>
        <end position="73"/>
    </location>
</feature>
<organism evidence="2 3">
    <name type="scientific">Gossypium hirsutum</name>
    <name type="common">Upland cotton</name>
    <name type="synonym">Gossypium mexicanum</name>
    <dbReference type="NCBI Taxonomy" id="3635"/>
    <lineage>
        <taxon>Eukaryota</taxon>
        <taxon>Viridiplantae</taxon>
        <taxon>Streptophyta</taxon>
        <taxon>Embryophyta</taxon>
        <taxon>Tracheophyta</taxon>
        <taxon>Spermatophyta</taxon>
        <taxon>Magnoliopsida</taxon>
        <taxon>eudicotyledons</taxon>
        <taxon>Gunneridae</taxon>
        <taxon>Pentapetalae</taxon>
        <taxon>rosids</taxon>
        <taxon>malvids</taxon>
        <taxon>Malvales</taxon>
        <taxon>Malvaceae</taxon>
        <taxon>Malvoideae</taxon>
        <taxon>Gossypium</taxon>
    </lineage>
</organism>
<evidence type="ECO:0000313" key="3">
    <source>
        <dbReference type="RefSeq" id="XP_040957960.1"/>
    </source>
</evidence>
<evidence type="ECO:0000256" key="1">
    <source>
        <dbReference type="SAM" id="MobiDB-lite"/>
    </source>
</evidence>
<dbReference type="Proteomes" id="UP000818029">
    <property type="component" value="Chromosome D10"/>
</dbReference>
<feature type="region of interest" description="Disordered" evidence="1">
    <location>
        <begin position="100"/>
        <end position="127"/>
    </location>
</feature>
<dbReference type="GeneID" id="121222114"/>
<keyword evidence="2" id="KW-1185">Reference proteome</keyword>
<dbReference type="RefSeq" id="XP_040957960.1">
    <property type="nucleotide sequence ID" value="XM_041102026.1"/>
</dbReference>
<reference evidence="2" key="1">
    <citation type="journal article" date="2020" name="Nat. Genet.">
        <title>Genomic diversifications of five Gossypium allopolyploid species and their impact on cotton improvement.</title>
        <authorList>
            <person name="Chen Z.J."/>
            <person name="Sreedasyam A."/>
            <person name="Ando A."/>
            <person name="Song Q."/>
            <person name="De Santiago L.M."/>
            <person name="Hulse-Kemp A.M."/>
            <person name="Ding M."/>
            <person name="Ye W."/>
            <person name="Kirkbride R.C."/>
            <person name="Jenkins J."/>
            <person name="Plott C."/>
            <person name="Lovell J."/>
            <person name="Lin Y.M."/>
            <person name="Vaughn R."/>
            <person name="Liu B."/>
            <person name="Simpson S."/>
            <person name="Scheffler B.E."/>
            <person name="Wen L."/>
            <person name="Saski C.A."/>
            <person name="Grover C.E."/>
            <person name="Hu G."/>
            <person name="Conover J.L."/>
            <person name="Carlson J.W."/>
            <person name="Shu S."/>
            <person name="Boston L.B."/>
            <person name="Williams M."/>
            <person name="Peterson D.G."/>
            <person name="McGee K."/>
            <person name="Jones D.C."/>
            <person name="Wendel J.F."/>
            <person name="Stelly D.M."/>
            <person name="Grimwood J."/>
            <person name="Schmutz J."/>
        </authorList>
    </citation>
    <scope>NUCLEOTIDE SEQUENCE [LARGE SCALE GENOMIC DNA]</scope>
    <source>
        <strain evidence="2">cv. TM-1</strain>
    </source>
</reference>
<feature type="compositionally biased region" description="Basic and acidic residues" evidence="1">
    <location>
        <begin position="118"/>
        <end position="127"/>
    </location>
</feature>
<gene>
    <name evidence="3" type="primary">LOC121222114</name>
</gene>
<evidence type="ECO:0000313" key="2">
    <source>
        <dbReference type="Proteomes" id="UP000818029"/>
    </source>
</evidence>
<protein>
    <submittedName>
        <fullName evidence="3">Uncharacterized protein</fullName>
    </submittedName>
</protein>
<reference evidence="3" key="2">
    <citation type="submission" date="2025-08" db="UniProtKB">
        <authorList>
            <consortium name="RefSeq"/>
        </authorList>
    </citation>
    <scope>IDENTIFICATION</scope>
</reference>
<name>A0ABM3AT13_GOSHI</name>
<proteinExistence type="predicted"/>